<comment type="caution">
    <text evidence="3">The sequence shown here is derived from an EMBL/GenBank/DDBJ whole genome shotgun (WGS) entry which is preliminary data.</text>
</comment>
<dbReference type="EMBL" id="JAUIRO010000001">
    <property type="protein sequence ID" value="KAK0734513.1"/>
    <property type="molecule type" value="Genomic_DNA"/>
</dbReference>
<gene>
    <name evidence="3" type="ORF">B0T26DRAFT_688803</name>
</gene>
<feature type="compositionally biased region" description="Polar residues" evidence="1">
    <location>
        <begin position="17"/>
        <end position="31"/>
    </location>
</feature>
<feature type="compositionally biased region" description="Polar residues" evidence="1">
    <location>
        <begin position="1"/>
        <end position="10"/>
    </location>
</feature>
<keyword evidence="4" id="KW-1185">Reference proteome</keyword>
<sequence>MMEVAFSSSPVAPAEAHSQQPYPDSVQASKQTHGRLPTLHLKPKPESPSQNREARIAKQLQPLSKMHFVTSMSSVIVMAMALGASALTFRADGFAKVTRQDPHIGDIRIFGETGCSNQNLGVWTVTQSDLDTCNDFSDVVKSVTLTDINAGCSFFVWAEAGCHGVGRSFSTDSGCGNVVEGIDSWGSFAFTCPTSASKA</sequence>
<feature type="region of interest" description="Disordered" evidence="1">
    <location>
        <begin position="1"/>
        <end position="53"/>
    </location>
</feature>
<organism evidence="3 4">
    <name type="scientific">Lasiosphaeria miniovina</name>
    <dbReference type="NCBI Taxonomy" id="1954250"/>
    <lineage>
        <taxon>Eukaryota</taxon>
        <taxon>Fungi</taxon>
        <taxon>Dikarya</taxon>
        <taxon>Ascomycota</taxon>
        <taxon>Pezizomycotina</taxon>
        <taxon>Sordariomycetes</taxon>
        <taxon>Sordariomycetidae</taxon>
        <taxon>Sordariales</taxon>
        <taxon>Lasiosphaeriaceae</taxon>
        <taxon>Lasiosphaeria</taxon>
    </lineage>
</organism>
<keyword evidence="2" id="KW-0472">Membrane</keyword>
<name>A0AA40BI80_9PEZI</name>
<accession>A0AA40BI80</accession>
<evidence type="ECO:0000313" key="4">
    <source>
        <dbReference type="Proteomes" id="UP001172101"/>
    </source>
</evidence>
<dbReference type="RefSeq" id="XP_060303390.1">
    <property type="nucleotide sequence ID" value="XM_060441002.1"/>
</dbReference>
<evidence type="ECO:0000313" key="3">
    <source>
        <dbReference type="EMBL" id="KAK0734513.1"/>
    </source>
</evidence>
<protein>
    <submittedName>
        <fullName evidence="3">Uncharacterized protein</fullName>
    </submittedName>
</protein>
<proteinExistence type="predicted"/>
<dbReference type="GeneID" id="85324272"/>
<dbReference type="Proteomes" id="UP001172101">
    <property type="component" value="Unassembled WGS sequence"/>
</dbReference>
<evidence type="ECO:0000256" key="2">
    <source>
        <dbReference type="SAM" id="Phobius"/>
    </source>
</evidence>
<evidence type="ECO:0000256" key="1">
    <source>
        <dbReference type="SAM" id="MobiDB-lite"/>
    </source>
</evidence>
<keyword evidence="2" id="KW-1133">Transmembrane helix</keyword>
<feature type="transmembrane region" description="Helical" evidence="2">
    <location>
        <begin position="68"/>
        <end position="89"/>
    </location>
</feature>
<reference evidence="3" key="1">
    <citation type="submission" date="2023-06" db="EMBL/GenBank/DDBJ databases">
        <title>Genome-scale phylogeny and comparative genomics of the fungal order Sordariales.</title>
        <authorList>
            <consortium name="Lawrence Berkeley National Laboratory"/>
            <person name="Hensen N."/>
            <person name="Bonometti L."/>
            <person name="Westerberg I."/>
            <person name="Brannstrom I.O."/>
            <person name="Guillou S."/>
            <person name="Cros-Aarteil S."/>
            <person name="Calhoun S."/>
            <person name="Haridas S."/>
            <person name="Kuo A."/>
            <person name="Mondo S."/>
            <person name="Pangilinan J."/>
            <person name="Riley R."/>
            <person name="LaButti K."/>
            <person name="Andreopoulos B."/>
            <person name="Lipzen A."/>
            <person name="Chen C."/>
            <person name="Yanf M."/>
            <person name="Daum C."/>
            <person name="Ng V."/>
            <person name="Clum A."/>
            <person name="Steindorff A."/>
            <person name="Ohm R."/>
            <person name="Martin F."/>
            <person name="Silar P."/>
            <person name="Natvig D."/>
            <person name="Lalanne C."/>
            <person name="Gautier V."/>
            <person name="Ament-velasquez S.L."/>
            <person name="Kruys A."/>
            <person name="Hutchinson M.I."/>
            <person name="Powell A.J."/>
            <person name="Barry K."/>
            <person name="Miller A.N."/>
            <person name="Grigoriev I.V."/>
            <person name="Debuchy R."/>
            <person name="Gladieux P."/>
            <person name="Thoren M.H."/>
            <person name="Johannesson H."/>
        </authorList>
    </citation>
    <scope>NUCLEOTIDE SEQUENCE</scope>
    <source>
        <strain evidence="3">SMH2392-1A</strain>
    </source>
</reference>
<dbReference type="AlphaFoldDB" id="A0AA40BI80"/>
<keyword evidence="2" id="KW-0812">Transmembrane</keyword>